<accession>A0A4Y9Z637</accession>
<dbReference type="AlphaFoldDB" id="A0A4Y9Z637"/>
<reference evidence="1 2" key="1">
    <citation type="submission" date="2019-01" db="EMBL/GenBank/DDBJ databases">
        <title>Genome sequencing of the rare red list fungi Fomitopsis rosea.</title>
        <authorList>
            <person name="Buettner E."/>
            <person name="Kellner H."/>
        </authorList>
    </citation>
    <scope>NUCLEOTIDE SEQUENCE [LARGE SCALE GENOMIC DNA]</scope>
    <source>
        <strain evidence="1 2">DSM 105464</strain>
    </source>
</reference>
<dbReference type="EMBL" id="SEKV01000013">
    <property type="protein sequence ID" value="TFY69261.1"/>
    <property type="molecule type" value="Genomic_DNA"/>
</dbReference>
<dbReference type="Proteomes" id="UP000298390">
    <property type="component" value="Unassembled WGS sequence"/>
</dbReference>
<organism evidence="1 2">
    <name type="scientific">Rhodofomes roseus</name>
    <dbReference type="NCBI Taxonomy" id="34475"/>
    <lineage>
        <taxon>Eukaryota</taxon>
        <taxon>Fungi</taxon>
        <taxon>Dikarya</taxon>
        <taxon>Basidiomycota</taxon>
        <taxon>Agaricomycotina</taxon>
        <taxon>Agaricomycetes</taxon>
        <taxon>Polyporales</taxon>
        <taxon>Rhodofomes</taxon>
    </lineage>
</organism>
<name>A0A4Y9Z637_9APHY</name>
<sequence length="62" mass="7075">MLSRNIRIRYPCAICFLPSQSFKAPEDIQYRDYSPHQVDPTWVAAPTVSSNAEGFDFFDSST</sequence>
<gene>
    <name evidence="1" type="ORF">EVJ58_g524</name>
</gene>
<evidence type="ECO:0000313" key="2">
    <source>
        <dbReference type="Proteomes" id="UP000298390"/>
    </source>
</evidence>
<evidence type="ECO:0000313" key="1">
    <source>
        <dbReference type="EMBL" id="TFY69261.1"/>
    </source>
</evidence>
<proteinExistence type="predicted"/>
<protein>
    <submittedName>
        <fullName evidence="1">Uncharacterized protein</fullName>
    </submittedName>
</protein>
<comment type="caution">
    <text evidence="1">The sequence shown here is derived from an EMBL/GenBank/DDBJ whole genome shotgun (WGS) entry which is preliminary data.</text>
</comment>